<sequence length="233" mass="27113">MMPKDWLGLARQFQGVPRDVEELKMGKESATIEQRVGDNLGGVFSPHHQSAYDNAPPYGYYDMPAQSSYLFHESGYQGWQATKGGRKRGLGRRGDNRTQEKIPRNEAWHEDNLFYDYGENPNVGKKFFEEQKMHKMSLKDDQQRSKRSFKITRLYEDKVIKLKTLKTRIVRDSFISLARGMPDGLNNNNDGFEDGDKPPELNHDSCHKQRATNGASWRIKRTREAENKSYHRR</sequence>
<reference evidence="2" key="1">
    <citation type="journal article" date="2023" name="Nat. Plants">
        <title>Single-cell RNA sequencing provides a high-resolution roadmap for understanding the multicellular compartmentation of specialized metabolism.</title>
        <authorList>
            <person name="Sun S."/>
            <person name="Shen X."/>
            <person name="Li Y."/>
            <person name="Li Y."/>
            <person name="Wang S."/>
            <person name="Li R."/>
            <person name="Zhang H."/>
            <person name="Shen G."/>
            <person name="Guo B."/>
            <person name="Wei J."/>
            <person name="Xu J."/>
            <person name="St-Pierre B."/>
            <person name="Chen S."/>
            <person name="Sun C."/>
        </authorList>
    </citation>
    <scope>NUCLEOTIDE SEQUENCE [LARGE SCALE GENOMIC DNA]</scope>
</reference>
<dbReference type="EMBL" id="CM044702">
    <property type="protein sequence ID" value="KAI5676240.1"/>
    <property type="molecule type" value="Genomic_DNA"/>
</dbReference>
<protein>
    <submittedName>
        <fullName evidence="1">Uncharacterized protein</fullName>
    </submittedName>
</protein>
<comment type="caution">
    <text evidence="1">The sequence shown here is derived from an EMBL/GenBank/DDBJ whole genome shotgun (WGS) entry which is preliminary data.</text>
</comment>
<gene>
    <name evidence="1" type="ORF">M9H77_07190</name>
</gene>
<organism evidence="1 2">
    <name type="scientific">Catharanthus roseus</name>
    <name type="common">Madagascar periwinkle</name>
    <name type="synonym">Vinca rosea</name>
    <dbReference type="NCBI Taxonomy" id="4058"/>
    <lineage>
        <taxon>Eukaryota</taxon>
        <taxon>Viridiplantae</taxon>
        <taxon>Streptophyta</taxon>
        <taxon>Embryophyta</taxon>
        <taxon>Tracheophyta</taxon>
        <taxon>Spermatophyta</taxon>
        <taxon>Magnoliopsida</taxon>
        <taxon>eudicotyledons</taxon>
        <taxon>Gunneridae</taxon>
        <taxon>Pentapetalae</taxon>
        <taxon>asterids</taxon>
        <taxon>lamiids</taxon>
        <taxon>Gentianales</taxon>
        <taxon>Apocynaceae</taxon>
        <taxon>Rauvolfioideae</taxon>
        <taxon>Vinceae</taxon>
        <taxon>Catharanthinae</taxon>
        <taxon>Catharanthus</taxon>
    </lineage>
</organism>
<evidence type="ECO:0000313" key="1">
    <source>
        <dbReference type="EMBL" id="KAI5676240.1"/>
    </source>
</evidence>
<dbReference type="Proteomes" id="UP001060085">
    <property type="component" value="Linkage Group LG02"/>
</dbReference>
<accession>A0ACC0BU96</accession>
<evidence type="ECO:0000313" key="2">
    <source>
        <dbReference type="Proteomes" id="UP001060085"/>
    </source>
</evidence>
<name>A0ACC0BU96_CATRO</name>
<keyword evidence="2" id="KW-1185">Reference proteome</keyword>
<proteinExistence type="predicted"/>